<dbReference type="GO" id="GO:0009584">
    <property type="term" value="P:detection of visible light"/>
    <property type="evidence" value="ECO:0007669"/>
    <property type="project" value="InterPro"/>
</dbReference>
<dbReference type="SMART" id="SM00065">
    <property type="entry name" value="GAF"/>
    <property type="match status" value="1"/>
</dbReference>
<dbReference type="GO" id="GO:0000160">
    <property type="term" value="P:phosphorelay signal transduction system"/>
    <property type="evidence" value="ECO:0007669"/>
    <property type="project" value="InterPro"/>
</dbReference>
<evidence type="ECO:0000313" key="15">
    <source>
        <dbReference type="EMBL" id="TPE48941.1"/>
    </source>
</evidence>
<dbReference type="InterPro" id="IPR029016">
    <property type="entry name" value="GAF-like_dom_sf"/>
</dbReference>
<evidence type="ECO:0000256" key="6">
    <source>
        <dbReference type="ARBA" id="ARBA00022679"/>
    </source>
</evidence>
<evidence type="ECO:0000313" key="16">
    <source>
        <dbReference type="Proteomes" id="UP000319255"/>
    </source>
</evidence>
<dbReference type="SUPFAM" id="SSF52172">
    <property type="entry name" value="CheY-like"/>
    <property type="match status" value="1"/>
</dbReference>
<evidence type="ECO:0000256" key="5">
    <source>
        <dbReference type="ARBA" id="ARBA00022606"/>
    </source>
</evidence>
<dbReference type="RefSeq" id="WP_140455158.1">
    <property type="nucleotide sequence ID" value="NZ_VFRP01000018.1"/>
</dbReference>
<dbReference type="Pfam" id="PF00360">
    <property type="entry name" value="PHY"/>
    <property type="match status" value="1"/>
</dbReference>
<dbReference type="SMART" id="SM00911">
    <property type="entry name" value="HWE_HK"/>
    <property type="match status" value="1"/>
</dbReference>
<evidence type="ECO:0000256" key="4">
    <source>
        <dbReference type="ARBA" id="ARBA00022553"/>
    </source>
</evidence>
<dbReference type="EMBL" id="VFRP01000018">
    <property type="protein sequence ID" value="TPE48941.1"/>
    <property type="molecule type" value="Genomic_DNA"/>
</dbReference>
<feature type="domain" description="Phytochrome chromophore attachment site" evidence="13">
    <location>
        <begin position="138"/>
        <end position="299"/>
    </location>
</feature>
<protein>
    <recommendedName>
        <fullName evidence="2">histidine kinase</fullName>
        <ecNumber evidence="2">2.7.13.3</ecNumber>
    </recommendedName>
</protein>
<name>A0A501WPI6_9RHOB</name>
<dbReference type="SUPFAM" id="SSF55785">
    <property type="entry name" value="PYP-like sensor domain (PAS domain)"/>
    <property type="match status" value="1"/>
</dbReference>
<evidence type="ECO:0000256" key="1">
    <source>
        <dbReference type="ARBA" id="ARBA00000085"/>
    </source>
</evidence>
<dbReference type="PROSITE" id="PS50110">
    <property type="entry name" value="RESPONSE_REGULATORY"/>
    <property type="match status" value="1"/>
</dbReference>
<evidence type="ECO:0000256" key="2">
    <source>
        <dbReference type="ARBA" id="ARBA00012438"/>
    </source>
</evidence>
<feature type="domain" description="Response regulatory" evidence="14">
    <location>
        <begin position="726"/>
        <end position="837"/>
    </location>
</feature>
<evidence type="ECO:0000256" key="7">
    <source>
        <dbReference type="ARBA" id="ARBA00022741"/>
    </source>
</evidence>
<keyword evidence="8" id="KW-0418">Kinase</keyword>
<dbReference type="InterPro" id="IPR016132">
    <property type="entry name" value="Phyto_chromo_attachment"/>
</dbReference>
<dbReference type="Gene3D" id="3.30.450.40">
    <property type="match status" value="1"/>
</dbReference>
<proteinExistence type="predicted"/>
<dbReference type="SUPFAM" id="SSF55781">
    <property type="entry name" value="GAF domain-like"/>
    <property type="match status" value="2"/>
</dbReference>
<dbReference type="InterPro" id="IPR001294">
    <property type="entry name" value="Phytochrome"/>
</dbReference>
<dbReference type="GO" id="GO:0009881">
    <property type="term" value="F:photoreceptor activity"/>
    <property type="evidence" value="ECO:0007669"/>
    <property type="project" value="UniProtKB-KW"/>
</dbReference>
<dbReference type="InterPro" id="IPR003018">
    <property type="entry name" value="GAF"/>
</dbReference>
<keyword evidence="7" id="KW-0547">Nucleotide-binding</keyword>
<evidence type="ECO:0000256" key="12">
    <source>
        <dbReference type="PROSITE-ProRule" id="PRU00169"/>
    </source>
</evidence>
<comment type="caution">
    <text evidence="15">The sequence shown here is derived from an EMBL/GenBank/DDBJ whole genome shotgun (WGS) entry which is preliminary data.</text>
</comment>
<accession>A0A501WPI6</accession>
<reference evidence="15 16" key="1">
    <citation type="submission" date="2019-06" db="EMBL/GenBank/DDBJ databases">
        <title>A novel bacterium of genus Amaricoccus, isolated from marine sediment.</title>
        <authorList>
            <person name="Huang H."/>
            <person name="Mo K."/>
            <person name="Hu Y."/>
        </authorList>
    </citation>
    <scope>NUCLEOTIDE SEQUENCE [LARGE SCALE GENOMIC DNA]</scope>
    <source>
        <strain evidence="15 16">HB172011</strain>
    </source>
</reference>
<dbReference type="PRINTS" id="PR01033">
    <property type="entry name" value="PHYTOCHROME"/>
</dbReference>
<keyword evidence="11" id="KW-0675">Receptor</keyword>
<dbReference type="InterPro" id="IPR036890">
    <property type="entry name" value="HATPase_C_sf"/>
</dbReference>
<dbReference type="Gene3D" id="3.30.450.20">
    <property type="entry name" value="PAS domain"/>
    <property type="match status" value="1"/>
</dbReference>
<dbReference type="Pfam" id="PF08446">
    <property type="entry name" value="PAS_2"/>
    <property type="match status" value="1"/>
</dbReference>
<dbReference type="InterPro" id="IPR011102">
    <property type="entry name" value="Sig_transdc_His_kinase_HWE"/>
</dbReference>
<evidence type="ECO:0000256" key="10">
    <source>
        <dbReference type="ARBA" id="ARBA00022991"/>
    </source>
</evidence>
<dbReference type="InterPro" id="IPR001789">
    <property type="entry name" value="Sig_transdc_resp-reg_receiver"/>
</dbReference>
<dbReference type="InterPro" id="IPR013654">
    <property type="entry name" value="PAS_2"/>
</dbReference>
<evidence type="ECO:0000256" key="8">
    <source>
        <dbReference type="ARBA" id="ARBA00022777"/>
    </source>
</evidence>
<evidence type="ECO:0000256" key="9">
    <source>
        <dbReference type="ARBA" id="ARBA00022840"/>
    </source>
</evidence>
<evidence type="ECO:0000256" key="11">
    <source>
        <dbReference type="ARBA" id="ARBA00023170"/>
    </source>
</evidence>
<keyword evidence="5" id="KW-0716">Sensory transduction</keyword>
<keyword evidence="10" id="KW-0157">Chromophore</keyword>
<dbReference type="GO" id="GO:0006355">
    <property type="term" value="P:regulation of DNA-templated transcription"/>
    <property type="evidence" value="ECO:0007669"/>
    <property type="project" value="InterPro"/>
</dbReference>
<gene>
    <name evidence="15" type="ORF">FJM51_16055</name>
</gene>
<dbReference type="GO" id="GO:0005524">
    <property type="term" value="F:ATP binding"/>
    <property type="evidence" value="ECO:0007669"/>
    <property type="project" value="UniProtKB-KW"/>
</dbReference>
<dbReference type="AlphaFoldDB" id="A0A501WPI6"/>
<keyword evidence="16" id="KW-1185">Reference proteome</keyword>
<sequence length="841" mass="90746">MSRRVDLTDCDREPIHIPGSIQPHGCLIAVDAQARTILRHSANAPAMLGVPGEMNGAYLGDALGEEAAHSVRNALARTREGGRPALLFGVTVGGRSFDVAAHRMKGTAIVEFEPSGGDTAEPLELARAMIERVGATRTVDRLVRETARLIRAMLNYDRVMVYQFTHDGAGKVVSEARRPGLESFLGQYFPAADIPRQARALYLRNTIRIISDASFEPVPILPDLDASGEPLDLSLAHLRSVSPVHCEYLRNMGVAASMSISIRIDGALWGLVACHHYAPRVLGMAERVSAELFGDFLSMQLNALRHRQALESGREARARLDRVLAKASGFDEVAEVLRGQLDDLAGLIRCDGAGIWIGGRWKAVGAAPPEREVPALVAFAATVVDGGIWATHALSQALPGAARALDRTAGMLVIPLSSRPGDYLFFFRDEVARTLDWAGNPEKVYESGPLGDRLTPRKSFAIWKETVRGQSEPWSEEERHFAEAVRIALTEILLRQSELLADEREKAAVRQRVLNDELNHRVKNILAAVKSIVASEQDGGAELRGYVEALRARIQALAFAHDQVIRGDGGGEPAELFAAELSPYRAAATVVEIGGPPVWLEARAYSVLALVIHELTTNAAKYGALSRPGGRLDVSWELNDDGSCAFHWRESGGPVVVPPARQGFGTTLIDRSIPYDLGGESEVDYHPQGIVGRFCVPSRFVGAPRRGRRAKPERSGSGAGDLTGKVALIVEDQLLIAMDLEAILEEAGMEVMGFARSTAEAFRMLEARSPDVAVLDVNLGGETSLAVAELLRARGVPFAFATGYSDLATIPGGEEGGEVVPKPYQPAQILAVLRRLLAPSA</sequence>
<dbReference type="PANTHER" id="PTHR41523">
    <property type="entry name" value="TWO-COMPONENT SYSTEM SENSOR PROTEIN"/>
    <property type="match status" value="1"/>
</dbReference>
<dbReference type="Gene3D" id="3.40.50.2300">
    <property type="match status" value="1"/>
</dbReference>
<dbReference type="PROSITE" id="PS50046">
    <property type="entry name" value="PHYTOCHROME_2"/>
    <property type="match status" value="1"/>
</dbReference>
<dbReference type="OrthoDB" id="489241at2"/>
<dbReference type="InterPro" id="IPR043150">
    <property type="entry name" value="Phytochrome_PHY_sf"/>
</dbReference>
<dbReference type="InterPro" id="IPR009219">
    <property type="entry name" value="Bactrphtchr_CheY"/>
</dbReference>
<dbReference type="GO" id="GO:0004673">
    <property type="term" value="F:protein histidine kinase activity"/>
    <property type="evidence" value="ECO:0007669"/>
    <property type="project" value="UniProtKB-EC"/>
</dbReference>
<feature type="modified residue" description="4-aspartylphosphate" evidence="12">
    <location>
        <position position="776"/>
    </location>
</feature>
<keyword evidence="3" id="KW-0600">Photoreceptor protein</keyword>
<dbReference type="InterPro" id="IPR035965">
    <property type="entry name" value="PAS-like_dom_sf"/>
</dbReference>
<dbReference type="Gene3D" id="3.30.450.270">
    <property type="match status" value="1"/>
</dbReference>
<dbReference type="PANTHER" id="PTHR41523:SF8">
    <property type="entry name" value="ETHYLENE RESPONSE SENSOR PROTEIN"/>
    <property type="match status" value="1"/>
</dbReference>
<dbReference type="Gene3D" id="3.30.565.10">
    <property type="entry name" value="Histidine kinase-like ATPase, C-terminal domain"/>
    <property type="match status" value="1"/>
</dbReference>
<evidence type="ECO:0000256" key="3">
    <source>
        <dbReference type="ARBA" id="ARBA00022543"/>
    </source>
</evidence>
<dbReference type="Proteomes" id="UP000319255">
    <property type="component" value="Unassembled WGS sequence"/>
</dbReference>
<dbReference type="Pfam" id="PF07536">
    <property type="entry name" value="HWE_HK"/>
    <property type="match status" value="1"/>
</dbReference>
<dbReference type="Pfam" id="PF00072">
    <property type="entry name" value="Response_reg"/>
    <property type="match status" value="1"/>
</dbReference>
<evidence type="ECO:0000259" key="13">
    <source>
        <dbReference type="PROSITE" id="PS50046"/>
    </source>
</evidence>
<keyword evidence="9" id="KW-0067">ATP-binding</keyword>
<comment type="catalytic activity">
    <reaction evidence="1">
        <text>ATP + protein L-histidine = ADP + protein N-phospho-L-histidine.</text>
        <dbReference type="EC" id="2.7.13.3"/>
    </reaction>
</comment>
<evidence type="ECO:0000259" key="14">
    <source>
        <dbReference type="PROSITE" id="PS50110"/>
    </source>
</evidence>
<organism evidence="15 16">
    <name type="scientific">Amaricoccus solimangrovi</name>
    <dbReference type="NCBI Taxonomy" id="2589815"/>
    <lineage>
        <taxon>Bacteria</taxon>
        <taxon>Pseudomonadati</taxon>
        <taxon>Pseudomonadota</taxon>
        <taxon>Alphaproteobacteria</taxon>
        <taxon>Rhodobacterales</taxon>
        <taxon>Paracoccaceae</taxon>
        <taxon>Amaricoccus</taxon>
    </lineage>
</organism>
<dbReference type="InterPro" id="IPR011006">
    <property type="entry name" value="CheY-like_superfamily"/>
</dbReference>
<dbReference type="PIRSF" id="PIRSF036397">
    <property type="entry name" value="Bactrphtchrm_rec"/>
    <property type="match status" value="1"/>
</dbReference>
<dbReference type="InterPro" id="IPR013515">
    <property type="entry name" value="Phytochrome_cen-reg"/>
</dbReference>
<keyword evidence="6" id="KW-0808">Transferase</keyword>
<dbReference type="EC" id="2.7.13.3" evidence="2"/>
<dbReference type="Pfam" id="PF01590">
    <property type="entry name" value="GAF"/>
    <property type="match status" value="1"/>
</dbReference>
<keyword evidence="4 12" id="KW-0597">Phosphoprotein</keyword>
<dbReference type="SMART" id="SM00448">
    <property type="entry name" value="REC"/>
    <property type="match status" value="1"/>
</dbReference>